<feature type="compositionally biased region" description="Basic and acidic residues" evidence="2">
    <location>
        <begin position="614"/>
        <end position="625"/>
    </location>
</feature>
<gene>
    <name evidence="4" type="ORF">CcrColossus_gp038</name>
</gene>
<feature type="coiled-coil region" evidence="1">
    <location>
        <begin position="570"/>
        <end position="597"/>
    </location>
</feature>
<dbReference type="GeneID" id="13994967"/>
<keyword evidence="1" id="KW-0175">Coiled coil</keyword>
<dbReference type="KEGG" id="vg:13994967"/>
<dbReference type="OrthoDB" id="6443at10239"/>
<evidence type="ECO:0000259" key="3">
    <source>
        <dbReference type="Pfam" id="PF13264"/>
    </source>
</evidence>
<feature type="region of interest" description="Disordered" evidence="2">
    <location>
        <begin position="602"/>
        <end position="661"/>
    </location>
</feature>
<feature type="compositionally biased region" description="Low complexity" evidence="2">
    <location>
        <begin position="626"/>
        <end position="641"/>
    </location>
</feature>
<organism evidence="4 5">
    <name type="scientific">Caulobacter phage CcrColossus</name>
    <dbReference type="NCBI Taxonomy" id="1211640"/>
    <lineage>
        <taxon>Viruses</taxon>
        <taxon>Duplodnaviria</taxon>
        <taxon>Heunggongvirae</taxon>
        <taxon>Uroviricota</taxon>
        <taxon>Caudoviricetes</taxon>
        <taxon>Jeanschmidtviridae</taxon>
        <taxon>Colossusvirus</taxon>
        <taxon>Colossusvirus colossus</taxon>
    </lineage>
</organism>
<sequence length="661" mass="73501">MAGLSPNSANIRRTKRGAQQFTHLVVHPEYEYYRPDWAKIRDAIAGEREIKAQGVKYLKAPKGFDDEDYANYLDRAAFYNMTSQTQAGMVGQIFRRPPVIRNLPNTGAITGRDAEGGVQVVAPASIGKLLTQLQRFAKDGTSHQGFAKTVALEQVAMGRFGALVDVAPSSDPTAPAKSYTVGYAAENIVDWTVEDVDGFYVPTRILLREFERVDEHATPSQQNPWIGREGSETAQRTSGGRRAGLAERQGSARADALARPSRFTSSYTFRTIYRELILELQKDGSRVYKQFVYVEDPLGQARDVYTPMVRGRTLPFIPFVFFGSMSNAADCEKPPLLDIVELNLKHYRTYAELEHGRFFTALPTYYAPELDDSDASEYHIGPGRVWVVDKESGIPGIIEFKGEGLKTLERALNEKEQQIAAIGGRLMPGMSKSVSESDNQSALREANEQSLLLNVIMALEDGMTSVVRYWLMFRDIPLTDTATLRYEIDATFLTTALDARALRAIQQLYEGGLLPIDALYENFVKNGIIPSTQTLEEFTIKMNDPKSFIGQPDAIAMRRGYVSRQQELDQQRAARDADFQQQELEQAERHLEIDEEKLRISAKVGSTSVAASRKLGDPEQAKPSKAEQAQIDAQQKQAAAKPVTPTPGTVQRGRPPQNGAS</sequence>
<evidence type="ECO:0000256" key="2">
    <source>
        <dbReference type="SAM" id="MobiDB-lite"/>
    </source>
</evidence>
<evidence type="ECO:0000313" key="4">
    <source>
        <dbReference type="EMBL" id="AFU87908.1"/>
    </source>
</evidence>
<evidence type="ECO:0000313" key="5">
    <source>
        <dbReference type="Proteomes" id="UP000000463"/>
    </source>
</evidence>
<evidence type="ECO:0000256" key="1">
    <source>
        <dbReference type="SAM" id="Coils"/>
    </source>
</evidence>
<dbReference type="RefSeq" id="YP_006988272.1">
    <property type="nucleotide sequence ID" value="NC_019406.1"/>
</dbReference>
<reference evidence="4 5" key="1">
    <citation type="journal article" date="2012" name="BMC Genomics">
        <title>The Caulobacter crescentus phage phiCbK: genomics of a canonical phage.</title>
        <authorList>
            <person name="Gill J.J."/>
            <person name="Berry J.D."/>
            <person name="Russell W.K."/>
            <person name="Lessor L."/>
            <person name="Escobar Garcia D.A."/>
            <person name="Hernandez D."/>
            <person name="Kane A."/>
            <person name="Keene J."/>
            <person name="Maddox M."/>
            <person name="Martin R."/>
            <person name="Mohan S."/>
            <person name="Thorn A.M."/>
            <person name="Russell D.H."/>
            <person name="Young R."/>
        </authorList>
    </citation>
    <scope>NUCLEOTIDE SEQUENCE [LARGE SCALE GENOMIC DNA]</scope>
</reference>
<proteinExistence type="predicted"/>
<dbReference type="EMBL" id="JX100810">
    <property type="protein sequence ID" value="AFU87908.1"/>
    <property type="molecule type" value="Genomic_DNA"/>
</dbReference>
<dbReference type="InterPro" id="IPR025129">
    <property type="entry name" value="DUF4055"/>
</dbReference>
<protein>
    <submittedName>
        <fullName evidence="4">Putative portal protein</fullName>
    </submittedName>
</protein>
<keyword evidence="5" id="KW-1185">Reference proteome</keyword>
<feature type="domain" description="DUF4055" evidence="3">
    <location>
        <begin position="335"/>
        <end position="473"/>
    </location>
</feature>
<dbReference type="Pfam" id="PF13264">
    <property type="entry name" value="DUF4055"/>
    <property type="match status" value="1"/>
</dbReference>
<accession>K4JVP0</accession>
<dbReference type="Proteomes" id="UP000000463">
    <property type="component" value="Segment"/>
</dbReference>
<name>K4JVP0_9CAUD</name>
<feature type="coiled-coil region" evidence="1">
    <location>
        <begin position="398"/>
        <end position="425"/>
    </location>
</feature>
<feature type="region of interest" description="Disordered" evidence="2">
    <location>
        <begin position="217"/>
        <end position="253"/>
    </location>
</feature>